<dbReference type="AlphaFoldDB" id="A0A3M7PR98"/>
<accession>A0A3M7PR98</accession>
<gene>
    <name evidence="2" type="ORF">BpHYR1_023833</name>
</gene>
<dbReference type="EMBL" id="REGN01009388">
    <property type="protein sequence ID" value="RNA01285.1"/>
    <property type="molecule type" value="Genomic_DNA"/>
</dbReference>
<sequence>MRLAAAGSNRLNCFFLFLCSTLRAKPEPIIPPGSVQNATPTIHKVVATILPAKKNDDPYVHTAQKLKSVLSDHLAENDPCLSLSVYVEKSEHLKKLHC</sequence>
<name>A0A3M7PR98_BRAPC</name>
<feature type="signal peptide" evidence="1">
    <location>
        <begin position="1"/>
        <end position="24"/>
    </location>
</feature>
<reference evidence="2 3" key="1">
    <citation type="journal article" date="2018" name="Sci. Rep.">
        <title>Genomic signatures of local adaptation to the degree of environmental predictability in rotifers.</title>
        <authorList>
            <person name="Franch-Gras L."/>
            <person name="Hahn C."/>
            <person name="Garcia-Roger E.M."/>
            <person name="Carmona M.J."/>
            <person name="Serra M."/>
            <person name="Gomez A."/>
        </authorList>
    </citation>
    <scope>NUCLEOTIDE SEQUENCE [LARGE SCALE GENOMIC DNA]</scope>
    <source>
        <strain evidence="2">HYR1</strain>
    </source>
</reference>
<evidence type="ECO:0000313" key="2">
    <source>
        <dbReference type="EMBL" id="RNA01285.1"/>
    </source>
</evidence>
<protein>
    <submittedName>
        <fullName evidence="2">Uncharacterized protein</fullName>
    </submittedName>
</protein>
<dbReference type="Proteomes" id="UP000276133">
    <property type="component" value="Unassembled WGS sequence"/>
</dbReference>
<keyword evidence="3" id="KW-1185">Reference proteome</keyword>
<feature type="chain" id="PRO_5017978346" evidence="1">
    <location>
        <begin position="25"/>
        <end position="98"/>
    </location>
</feature>
<organism evidence="2 3">
    <name type="scientific">Brachionus plicatilis</name>
    <name type="common">Marine rotifer</name>
    <name type="synonym">Brachionus muelleri</name>
    <dbReference type="NCBI Taxonomy" id="10195"/>
    <lineage>
        <taxon>Eukaryota</taxon>
        <taxon>Metazoa</taxon>
        <taxon>Spiralia</taxon>
        <taxon>Gnathifera</taxon>
        <taxon>Rotifera</taxon>
        <taxon>Eurotatoria</taxon>
        <taxon>Monogononta</taxon>
        <taxon>Pseudotrocha</taxon>
        <taxon>Ploima</taxon>
        <taxon>Brachionidae</taxon>
        <taxon>Brachionus</taxon>
    </lineage>
</organism>
<proteinExistence type="predicted"/>
<comment type="caution">
    <text evidence="2">The sequence shown here is derived from an EMBL/GenBank/DDBJ whole genome shotgun (WGS) entry which is preliminary data.</text>
</comment>
<evidence type="ECO:0000256" key="1">
    <source>
        <dbReference type="SAM" id="SignalP"/>
    </source>
</evidence>
<keyword evidence="1" id="KW-0732">Signal</keyword>
<evidence type="ECO:0000313" key="3">
    <source>
        <dbReference type="Proteomes" id="UP000276133"/>
    </source>
</evidence>